<gene>
    <name evidence="3" type="ORF">JFN87_14285</name>
</gene>
<dbReference type="InterPro" id="IPR007278">
    <property type="entry name" value="DUF397"/>
</dbReference>
<evidence type="ECO:0000259" key="2">
    <source>
        <dbReference type="Pfam" id="PF04149"/>
    </source>
</evidence>
<sequence>MMSTEPTWQKSSFSGGGDSSQCVEIAELGGKILIRESDDPAGITTTTPANLAAFIAGVKAGEFDHFTS</sequence>
<dbReference type="EMBL" id="JAGIQL010000048">
    <property type="protein sequence ID" value="MBP0458663.1"/>
    <property type="molecule type" value="Genomic_DNA"/>
</dbReference>
<keyword evidence="4" id="KW-1185">Reference proteome</keyword>
<feature type="region of interest" description="Disordered" evidence="1">
    <location>
        <begin position="1"/>
        <end position="20"/>
    </location>
</feature>
<comment type="caution">
    <text evidence="3">The sequence shown here is derived from an EMBL/GenBank/DDBJ whole genome shotgun (WGS) entry which is preliminary data.</text>
</comment>
<dbReference type="AlphaFoldDB" id="A0A940RY00"/>
<accession>A0A940RY00</accession>
<evidence type="ECO:0000256" key="1">
    <source>
        <dbReference type="SAM" id="MobiDB-lite"/>
    </source>
</evidence>
<dbReference type="Pfam" id="PF04149">
    <property type="entry name" value="DUF397"/>
    <property type="match status" value="1"/>
</dbReference>
<dbReference type="Proteomes" id="UP000670475">
    <property type="component" value="Unassembled WGS sequence"/>
</dbReference>
<feature type="domain" description="DUF397" evidence="2">
    <location>
        <begin position="7"/>
        <end position="59"/>
    </location>
</feature>
<organism evidence="3 4">
    <name type="scientific">Streptomyces montanisoli</name>
    <dbReference type="NCBI Taxonomy" id="2798581"/>
    <lineage>
        <taxon>Bacteria</taxon>
        <taxon>Bacillati</taxon>
        <taxon>Actinomycetota</taxon>
        <taxon>Actinomycetes</taxon>
        <taxon>Kitasatosporales</taxon>
        <taxon>Streptomycetaceae</taxon>
        <taxon>Streptomyces</taxon>
    </lineage>
</organism>
<evidence type="ECO:0000313" key="4">
    <source>
        <dbReference type="Proteomes" id="UP000670475"/>
    </source>
</evidence>
<protein>
    <submittedName>
        <fullName evidence="3">DUF397 domain-containing protein</fullName>
    </submittedName>
</protein>
<reference evidence="3" key="1">
    <citation type="submission" date="2021-03" db="EMBL/GenBank/DDBJ databases">
        <title>Whole genome sequence of Streptomyces bomunensis MMS17-BM035.</title>
        <authorList>
            <person name="Lee J.H."/>
        </authorList>
    </citation>
    <scope>NUCLEOTIDE SEQUENCE</scope>
    <source>
        <strain evidence="3">MMS17-BM035</strain>
    </source>
</reference>
<evidence type="ECO:0000313" key="3">
    <source>
        <dbReference type="EMBL" id="MBP0458663.1"/>
    </source>
</evidence>
<feature type="compositionally biased region" description="Polar residues" evidence="1">
    <location>
        <begin position="1"/>
        <end position="13"/>
    </location>
</feature>
<proteinExistence type="predicted"/>
<name>A0A940RY00_9ACTN</name>